<dbReference type="PROSITE" id="PS51873">
    <property type="entry name" value="TRIAD"/>
    <property type="match status" value="1"/>
</dbReference>
<organism evidence="15 16">
    <name type="scientific">Oldenlandia corymbosa var. corymbosa</name>
    <dbReference type="NCBI Taxonomy" id="529605"/>
    <lineage>
        <taxon>Eukaryota</taxon>
        <taxon>Viridiplantae</taxon>
        <taxon>Streptophyta</taxon>
        <taxon>Embryophyta</taxon>
        <taxon>Tracheophyta</taxon>
        <taxon>Spermatophyta</taxon>
        <taxon>Magnoliopsida</taxon>
        <taxon>eudicotyledons</taxon>
        <taxon>Gunneridae</taxon>
        <taxon>Pentapetalae</taxon>
        <taxon>asterids</taxon>
        <taxon>lamiids</taxon>
        <taxon>Gentianales</taxon>
        <taxon>Rubiaceae</taxon>
        <taxon>Rubioideae</taxon>
        <taxon>Spermacoceae</taxon>
        <taxon>Hedyotis-Oldenlandia complex</taxon>
        <taxon>Oldenlandia</taxon>
    </lineage>
</organism>
<name>A0AAV1E147_OLDCO</name>
<evidence type="ECO:0000256" key="3">
    <source>
        <dbReference type="ARBA" id="ARBA00003976"/>
    </source>
</evidence>
<evidence type="ECO:0000256" key="9">
    <source>
        <dbReference type="ARBA" id="ARBA00022771"/>
    </source>
</evidence>
<comment type="cofactor">
    <cofactor evidence="2">
        <name>Zn(2+)</name>
        <dbReference type="ChEBI" id="CHEBI:29105"/>
    </cofactor>
</comment>
<dbReference type="CDD" id="cd22582">
    <property type="entry name" value="BRcat_RBR_unk"/>
    <property type="match status" value="1"/>
</dbReference>
<accession>A0AAV1E147</accession>
<dbReference type="InterPro" id="IPR002867">
    <property type="entry name" value="IBR_dom"/>
</dbReference>
<dbReference type="Proteomes" id="UP001161247">
    <property type="component" value="Chromosome 7"/>
</dbReference>
<evidence type="ECO:0000256" key="4">
    <source>
        <dbReference type="ARBA" id="ARBA00005884"/>
    </source>
</evidence>
<dbReference type="InterPro" id="IPR013083">
    <property type="entry name" value="Znf_RING/FYVE/PHD"/>
</dbReference>
<dbReference type="AlphaFoldDB" id="A0AAV1E147"/>
<evidence type="ECO:0000256" key="12">
    <source>
        <dbReference type="PROSITE-ProRule" id="PRU00175"/>
    </source>
</evidence>
<evidence type="ECO:0000259" key="14">
    <source>
        <dbReference type="PROSITE" id="PS51873"/>
    </source>
</evidence>
<dbReference type="Gene3D" id="1.20.120.1750">
    <property type="match status" value="1"/>
</dbReference>
<keyword evidence="16" id="KW-1185">Reference proteome</keyword>
<dbReference type="PROSITE" id="PS00518">
    <property type="entry name" value="ZF_RING_1"/>
    <property type="match status" value="1"/>
</dbReference>
<proteinExistence type="inferred from homology"/>
<evidence type="ECO:0000256" key="8">
    <source>
        <dbReference type="ARBA" id="ARBA00022737"/>
    </source>
</evidence>
<dbReference type="FunFam" id="3.30.40.10:FF:000230">
    <property type="entry name" value="RBR-type E3 ubiquitin transferase"/>
    <property type="match status" value="1"/>
</dbReference>
<dbReference type="InterPro" id="IPR044066">
    <property type="entry name" value="TRIAD_supradom"/>
</dbReference>
<reference evidence="15" key="1">
    <citation type="submission" date="2023-03" db="EMBL/GenBank/DDBJ databases">
        <authorList>
            <person name="Julca I."/>
        </authorList>
    </citation>
    <scope>NUCLEOTIDE SEQUENCE</scope>
</reference>
<evidence type="ECO:0000313" key="15">
    <source>
        <dbReference type="EMBL" id="CAI9113802.1"/>
    </source>
</evidence>
<keyword evidence="8" id="KW-0677">Repeat</keyword>
<dbReference type="InterPro" id="IPR031127">
    <property type="entry name" value="E3_UB_ligase_RBR"/>
</dbReference>
<protein>
    <recommendedName>
        <fullName evidence="5">RBR-type E3 ubiquitin transferase</fullName>
        <ecNumber evidence="5">2.3.2.31</ecNumber>
    </recommendedName>
</protein>
<comment type="similarity">
    <text evidence="4">Belongs to the RBR family. Ariadne subfamily.</text>
</comment>
<dbReference type="Gene3D" id="3.30.40.10">
    <property type="entry name" value="Zinc/RING finger domain, C3HC4 (zinc finger)"/>
    <property type="match status" value="1"/>
</dbReference>
<dbReference type="SUPFAM" id="SSF57850">
    <property type="entry name" value="RING/U-box"/>
    <property type="match status" value="3"/>
</dbReference>
<feature type="domain" description="RING-type" evidence="14">
    <location>
        <begin position="79"/>
        <end position="285"/>
    </location>
</feature>
<dbReference type="EC" id="2.3.2.31" evidence="5"/>
<keyword evidence="10" id="KW-0833">Ubl conjugation pathway</keyword>
<dbReference type="GO" id="GO:0061630">
    <property type="term" value="F:ubiquitin protein ligase activity"/>
    <property type="evidence" value="ECO:0007669"/>
    <property type="project" value="UniProtKB-EC"/>
</dbReference>
<dbReference type="InterPro" id="IPR017907">
    <property type="entry name" value="Znf_RING_CS"/>
</dbReference>
<evidence type="ECO:0000256" key="1">
    <source>
        <dbReference type="ARBA" id="ARBA00001798"/>
    </source>
</evidence>
<gene>
    <name evidence="15" type="ORF">OLC1_LOCUS20735</name>
</gene>
<comment type="catalytic activity">
    <reaction evidence="1">
        <text>[E2 ubiquitin-conjugating enzyme]-S-ubiquitinyl-L-cysteine + [acceptor protein]-L-lysine = [E2 ubiquitin-conjugating enzyme]-L-cysteine + [acceptor protein]-N(6)-ubiquitinyl-L-lysine.</text>
        <dbReference type="EC" id="2.3.2.31"/>
    </reaction>
</comment>
<dbReference type="InterPro" id="IPR001841">
    <property type="entry name" value="Znf_RING"/>
</dbReference>
<dbReference type="EMBL" id="OX459124">
    <property type="protein sequence ID" value="CAI9113802.1"/>
    <property type="molecule type" value="Genomic_DNA"/>
</dbReference>
<dbReference type="PANTHER" id="PTHR11685">
    <property type="entry name" value="RBR FAMILY RING FINGER AND IBR DOMAIN-CONTAINING"/>
    <property type="match status" value="1"/>
</dbReference>
<dbReference type="GO" id="GO:0016567">
    <property type="term" value="P:protein ubiquitination"/>
    <property type="evidence" value="ECO:0007669"/>
    <property type="project" value="InterPro"/>
</dbReference>
<keyword evidence="6" id="KW-0808">Transferase</keyword>
<keyword evidence="9 12" id="KW-0863">Zinc-finger</keyword>
<evidence type="ECO:0000256" key="10">
    <source>
        <dbReference type="ARBA" id="ARBA00022786"/>
    </source>
</evidence>
<feature type="domain" description="RING-type" evidence="13">
    <location>
        <begin position="83"/>
        <end position="131"/>
    </location>
</feature>
<keyword evidence="7" id="KW-0479">Metal-binding</keyword>
<keyword evidence="11" id="KW-0862">Zinc</keyword>
<evidence type="ECO:0000259" key="13">
    <source>
        <dbReference type="PROSITE" id="PS50089"/>
    </source>
</evidence>
<evidence type="ECO:0000256" key="11">
    <source>
        <dbReference type="ARBA" id="ARBA00022833"/>
    </source>
</evidence>
<evidence type="ECO:0000313" key="16">
    <source>
        <dbReference type="Proteomes" id="UP001161247"/>
    </source>
</evidence>
<dbReference type="PROSITE" id="PS50089">
    <property type="entry name" value="ZF_RING_2"/>
    <property type="match status" value="1"/>
</dbReference>
<evidence type="ECO:0000256" key="7">
    <source>
        <dbReference type="ARBA" id="ARBA00022723"/>
    </source>
</evidence>
<dbReference type="Pfam" id="PF01485">
    <property type="entry name" value="IBR"/>
    <property type="match status" value="2"/>
</dbReference>
<dbReference type="GO" id="GO:0008270">
    <property type="term" value="F:zinc ion binding"/>
    <property type="evidence" value="ECO:0007669"/>
    <property type="project" value="UniProtKB-KW"/>
</dbReference>
<evidence type="ECO:0000256" key="2">
    <source>
        <dbReference type="ARBA" id="ARBA00001947"/>
    </source>
</evidence>
<comment type="function">
    <text evidence="3">Might act as an E3 ubiquitin-protein ligase, or as part of E3 complex, which accepts ubiquitin from specific E2 ubiquitin-conjugating enzymes and then transfers it to substrates.</text>
</comment>
<evidence type="ECO:0000256" key="5">
    <source>
        <dbReference type="ARBA" id="ARBA00012251"/>
    </source>
</evidence>
<dbReference type="CDD" id="cd22584">
    <property type="entry name" value="Rcat_RBR_unk"/>
    <property type="match status" value="1"/>
</dbReference>
<sequence length="286" mass="32563">MAEQGNDLDSSSHDTFDLSRIFELINEVDDDDDEDASYAKGLQLQEAVVASMMINKPLASSSLVVVEEPSESAELGESLQMFCEICAETKPDDRIFKVQNCHHFYCNDCIAKHIEVKLHNNTHTIVCPTVNCEEFIEFESCDSILPKTVLEKWDQLLCESSIQASQKYYCPFKDCSAMLLKDSDEIIREAECPSCFRLFCAQCSVPWHTIGCEEFQRLDVNEGAYEDLMLKKLVKDRSWNRCPCCKYYVEKTEGCGHMTCRCGFQFCYSCGATWTNNHGGCQPRQV</sequence>
<dbReference type="SMART" id="SM00647">
    <property type="entry name" value="IBR"/>
    <property type="match status" value="2"/>
</dbReference>
<evidence type="ECO:0000256" key="6">
    <source>
        <dbReference type="ARBA" id="ARBA00022679"/>
    </source>
</evidence>